<reference evidence="5 6" key="1">
    <citation type="submission" date="2019-07" db="EMBL/GenBank/DDBJ databases">
        <authorList>
            <person name="Kim J."/>
        </authorList>
    </citation>
    <scope>NUCLEOTIDE SEQUENCE [LARGE SCALE GENOMIC DNA]</scope>
    <source>
        <strain evidence="5 6">MJ1a</strain>
    </source>
</reference>
<keyword evidence="3" id="KW-0175">Coiled coil</keyword>
<evidence type="ECO:0000313" key="5">
    <source>
        <dbReference type="EMBL" id="TWR25352.1"/>
    </source>
</evidence>
<dbReference type="SUPFAM" id="SSF55785">
    <property type="entry name" value="PYP-like sensor domain (PAS domain)"/>
    <property type="match status" value="1"/>
</dbReference>
<dbReference type="InterPro" id="IPR003661">
    <property type="entry name" value="HisK_dim/P_dom"/>
</dbReference>
<sequence length="205" mass="23053">MMSTSFSFQRSVQLVADSKNFYLVKIDTQGNYVYMNDLFLERHSAFYNKTEVRPASIALHTDDHAASFKTYQLCVADPDKTFPITLRKLDGKGGYIITYWEYKADLDAGGNITGVIGIGHDVAAFESRPEHIGFLTQTLNTLASQQSHDLRRPLANVLGLVEVLKILGEDNDQLQDVVKKLEQSCKQLDDEFEAFLIRDLGNKLG</sequence>
<accession>A0A563U238</accession>
<protein>
    <recommendedName>
        <fullName evidence="2">histidine kinase</fullName>
        <ecNumber evidence="2">2.7.13.3</ecNumber>
    </recommendedName>
</protein>
<evidence type="ECO:0000313" key="6">
    <source>
        <dbReference type="Proteomes" id="UP000318010"/>
    </source>
</evidence>
<evidence type="ECO:0000259" key="4">
    <source>
        <dbReference type="Pfam" id="PF00512"/>
    </source>
</evidence>
<dbReference type="OrthoDB" id="9124519at2"/>
<evidence type="ECO:0000256" key="1">
    <source>
        <dbReference type="ARBA" id="ARBA00000085"/>
    </source>
</evidence>
<dbReference type="GO" id="GO:0000155">
    <property type="term" value="F:phosphorelay sensor kinase activity"/>
    <property type="evidence" value="ECO:0007669"/>
    <property type="project" value="InterPro"/>
</dbReference>
<dbReference type="SUPFAM" id="SSF47384">
    <property type="entry name" value="Homodimeric domain of signal transducing histidine kinase"/>
    <property type="match status" value="1"/>
</dbReference>
<keyword evidence="6" id="KW-1185">Reference proteome</keyword>
<dbReference type="Gene3D" id="1.10.287.130">
    <property type="match status" value="1"/>
</dbReference>
<dbReference type="InterPro" id="IPR036097">
    <property type="entry name" value="HisK_dim/P_sf"/>
</dbReference>
<proteinExistence type="predicted"/>
<evidence type="ECO:0000256" key="3">
    <source>
        <dbReference type="SAM" id="Coils"/>
    </source>
</evidence>
<evidence type="ECO:0000256" key="2">
    <source>
        <dbReference type="ARBA" id="ARBA00012438"/>
    </source>
</evidence>
<dbReference type="InterPro" id="IPR035965">
    <property type="entry name" value="PAS-like_dom_sf"/>
</dbReference>
<gene>
    <name evidence="5" type="ORF">FPZ42_12155</name>
</gene>
<dbReference type="AlphaFoldDB" id="A0A563U238"/>
<organism evidence="5 6">
    <name type="scientific">Mucilaginibacter achroorhodeus</name>
    <dbReference type="NCBI Taxonomy" id="2599294"/>
    <lineage>
        <taxon>Bacteria</taxon>
        <taxon>Pseudomonadati</taxon>
        <taxon>Bacteroidota</taxon>
        <taxon>Sphingobacteriia</taxon>
        <taxon>Sphingobacteriales</taxon>
        <taxon>Sphingobacteriaceae</taxon>
        <taxon>Mucilaginibacter</taxon>
    </lineage>
</organism>
<dbReference type="RefSeq" id="WP_146271755.1">
    <property type="nucleotide sequence ID" value="NZ_VOEI01000004.1"/>
</dbReference>
<comment type="caution">
    <text evidence="5">The sequence shown here is derived from an EMBL/GenBank/DDBJ whole genome shotgun (WGS) entry which is preliminary data.</text>
</comment>
<dbReference type="EMBL" id="VOEI01000004">
    <property type="protein sequence ID" value="TWR25352.1"/>
    <property type="molecule type" value="Genomic_DNA"/>
</dbReference>
<name>A0A563U238_9SPHI</name>
<feature type="domain" description="Signal transduction histidine kinase dimerisation/phosphoacceptor" evidence="4">
    <location>
        <begin position="140"/>
        <end position="190"/>
    </location>
</feature>
<comment type="catalytic activity">
    <reaction evidence="1">
        <text>ATP + protein L-histidine = ADP + protein N-phospho-L-histidine.</text>
        <dbReference type="EC" id="2.7.13.3"/>
    </reaction>
</comment>
<dbReference type="Proteomes" id="UP000318010">
    <property type="component" value="Unassembled WGS sequence"/>
</dbReference>
<dbReference type="CDD" id="cd00082">
    <property type="entry name" value="HisKA"/>
    <property type="match status" value="1"/>
</dbReference>
<dbReference type="Pfam" id="PF00512">
    <property type="entry name" value="HisKA"/>
    <property type="match status" value="1"/>
</dbReference>
<dbReference type="EC" id="2.7.13.3" evidence="2"/>
<feature type="coiled-coil region" evidence="3">
    <location>
        <begin position="164"/>
        <end position="198"/>
    </location>
</feature>